<dbReference type="OrthoDB" id="10477403at2759"/>
<sequence length="130" mass="14992">MPKRISPVHQSPNDALYNGFMHVDEGLNEVLRLGNIDWTFTRADPSQVRGGWQADITLSSSMISVRIGETFHMPYKARDSGYIYALYYVDGFLGIDINHSLYVAMINDHDVDDPKYLIYIRFNMYDGFNM</sequence>
<organism evidence="1">
    <name type="scientific">Setaria italica</name>
    <name type="common">Foxtail millet</name>
    <name type="synonym">Panicum italicum</name>
    <dbReference type="NCBI Taxonomy" id="4555"/>
    <lineage>
        <taxon>Eukaryota</taxon>
        <taxon>Viridiplantae</taxon>
        <taxon>Streptophyta</taxon>
        <taxon>Embryophyta</taxon>
        <taxon>Tracheophyta</taxon>
        <taxon>Spermatophyta</taxon>
        <taxon>Magnoliopsida</taxon>
        <taxon>Liliopsida</taxon>
        <taxon>Poales</taxon>
        <taxon>Poaceae</taxon>
        <taxon>PACMAD clade</taxon>
        <taxon>Panicoideae</taxon>
        <taxon>Panicodae</taxon>
        <taxon>Paniceae</taxon>
        <taxon>Cenchrinae</taxon>
        <taxon>Setaria</taxon>
    </lineage>
</organism>
<reference evidence="1" key="2">
    <citation type="submission" date="2015-07" db="EMBL/GenBank/DDBJ databases">
        <authorList>
            <person name="Noorani M."/>
        </authorList>
    </citation>
    <scope>NUCLEOTIDE SEQUENCE</scope>
    <source>
        <strain evidence="1">Yugu1</strain>
    </source>
</reference>
<reference evidence="1" key="1">
    <citation type="journal article" date="2012" name="Nat. Biotechnol.">
        <title>Reference genome sequence of the model plant Setaria.</title>
        <authorList>
            <person name="Bennetzen J.L."/>
            <person name="Schmutz J."/>
            <person name="Wang H."/>
            <person name="Percifield R."/>
            <person name="Hawkins J."/>
            <person name="Pontaroli A.C."/>
            <person name="Estep M."/>
            <person name="Feng L."/>
            <person name="Vaughn J.N."/>
            <person name="Grimwood J."/>
            <person name="Jenkins J."/>
            <person name="Barry K."/>
            <person name="Lindquist E."/>
            <person name="Hellsten U."/>
            <person name="Deshpande S."/>
            <person name="Wang X."/>
            <person name="Wu X."/>
            <person name="Mitros T."/>
            <person name="Triplett J."/>
            <person name="Yang X."/>
            <person name="Ye C.Y."/>
            <person name="Mauro-Herrera M."/>
            <person name="Wang L."/>
            <person name="Li P."/>
            <person name="Sharma M."/>
            <person name="Sharma R."/>
            <person name="Ronald P.C."/>
            <person name="Panaud O."/>
            <person name="Kellogg E.A."/>
            <person name="Brutnell T.P."/>
            <person name="Doust A.N."/>
            <person name="Tuskan G.A."/>
            <person name="Rokhsar D."/>
            <person name="Devos K.M."/>
        </authorList>
    </citation>
    <scope>NUCLEOTIDE SEQUENCE [LARGE SCALE GENOMIC DNA]</scope>
    <source>
        <strain evidence="1">Yugu1</strain>
    </source>
</reference>
<protein>
    <submittedName>
        <fullName evidence="1">Uncharacterized protein</fullName>
    </submittedName>
</protein>
<name>A0A368RJF3_SETIT</name>
<dbReference type="AlphaFoldDB" id="A0A368RJF3"/>
<dbReference type="EMBL" id="CM003533">
    <property type="protein sequence ID" value="RCV30263.1"/>
    <property type="molecule type" value="Genomic_DNA"/>
</dbReference>
<proteinExistence type="predicted"/>
<evidence type="ECO:0000313" key="1">
    <source>
        <dbReference type="EMBL" id="RCV30263.1"/>
    </source>
</evidence>
<gene>
    <name evidence="1" type="ORF">SETIT_6G080300v2</name>
</gene>
<accession>A0A368RJF3</accession>